<proteinExistence type="predicted"/>
<evidence type="ECO:0000313" key="3">
    <source>
        <dbReference type="Proteomes" id="UP000594042"/>
    </source>
</evidence>
<sequence length="251" mass="28323">MQIEFLGTGTSTGVPQIGCKCEVCTSLNIKDNRLRASALFSVDNKNILIDCGPDFRQQMLRSGIENIDAVLITHAHYDHTGGIDDLRPYCAHFPVPIYLEPEVAGAIRTRLPYCFSDKRYPGIPDLQLIEIDTEPFEIQGIPIIPIRAMHFKLPVLGFRIGRAAYITDMLTLPESEYNKLKDLDVLIINALRHTEHISHQNLKSALQVIERIAPKNAYLTHMSHQMGLHEVESRQLPPNVQFAYDGLIIKV</sequence>
<organism evidence="2 3">
    <name type="scientific">Coprobacter secundus subsp. similis</name>
    <dbReference type="NCBI Taxonomy" id="2751153"/>
    <lineage>
        <taxon>Bacteria</taxon>
        <taxon>Pseudomonadati</taxon>
        <taxon>Bacteroidota</taxon>
        <taxon>Bacteroidia</taxon>
        <taxon>Bacteroidales</taxon>
        <taxon>Barnesiellaceae</taxon>
        <taxon>Coprobacter</taxon>
    </lineage>
</organism>
<dbReference type="AlphaFoldDB" id="A0A7G1HUR8"/>
<evidence type="ECO:0000259" key="1">
    <source>
        <dbReference type="SMART" id="SM00849"/>
    </source>
</evidence>
<protein>
    <submittedName>
        <fullName evidence="2">Hydrolase</fullName>
    </submittedName>
</protein>
<dbReference type="Gene3D" id="3.60.15.10">
    <property type="entry name" value="Ribonuclease Z/Hydroxyacylglutathione hydrolase-like"/>
    <property type="match status" value="1"/>
</dbReference>
<dbReference type="GO" id="GO:0016787">
    <property type="term" value="F:hydrolase activity"/>
    <property type="evidence" value="ECO:0007669"/>
    <property type="project" value="UniProtKB-KW"/>
</dbReference>
<feature type="domain" description="Metallo-beta-lactamase" evidence="1">
    <location>
        <begin position="34"/>
        <end position="221"/>
    </location>
</feature>
<dbReference type="RefSeq" id="WP_021930225.1">
    <property type="nucleotide sequence ID" value="NZ_AP023322.1"/>
</dbReference>
<dbReference type="CDD" id="cd16279">
    <property type="entry name" value="metallo-hydrolase-like_MBL-fold"/>
    <property type="match status" value="1"/>
</dbReference>
<gene>
    <name evidence="2" type="ORF">Cop2CBH44_06240</name>
</gene>
<dbReference type="InterPro" id="IPR001279">
    <property type="entry name" value="Metallo-B-lactamas"/>
</dbReference>
<keyword evidence="2" id="KW-0378">Hydrolase</keyword>
<dbReference type="PANTHER" id="PTHR42663">
    <property type="entry name" value="HYDROLASE C777.06C-RELATED-RELATED"/>
    <property type="match status" value="1"/>
</dbReference>
<dbReference type="EMBL" id="AP023322">
    <property type="protein sequence ID" value="BCI62271.1"/>
    <property type="molecule type" value="Genomic_DNA"/>
</dbReference>
<dbReference type="InterPro" id="IPR036866">
    <property type="entry name" value="RibonucZ/Hydroxyglut_hydro"/>
</dbReference>
<name>A0A7G1HUR8_9BACT</name>
<dbReference type="SUPFAM" id="SSF56281">
    <property type="entry name" value="Metallo-hydrolase/oxidoreductase"/>
    <property type="match status" value="1"/>
</dbReference>
<reference evidence="3" key="1">
    <citation type="submission" date="2020-07" db="EMBL/GenBank/DDBJ databases">
        <title>Complete genome sequencing of Coprobacter sp. strain 2CBH44.</title>
        <authorList>
            <person name="Sakamoto M."/>
            <person name="Murakami T."/>
            <person name="Mori H."/>
        </authorList>
    </citation>
    <scope>NUCLEOTIDE SEQUENCE [LARGE SCALE GENOMIC DNA]</scope>
    <source>
        <strain evidence="3">2CBH44</strain>
    </source>
</reference>
<dbReference type="Proteomes" id="UP000594042">
    <property type="component" value="Chromosome"/>
</dbReference>
<dbReference type="SMART" id="SM00849">
    <property type="entry name" value="Lactamase_B"/>
    <property type="match status" value="1"/>
</dbReference>
<dbReference type="KEGG" id="copr:Cop2CBH44_06240"/>
<dbReference type="PANTHER" id="PTHR42663:SF6">
    <property type="entry name" value="HYDROLASE C777.06C-RELATED"/>
    <property type="match status" value="1"/>
</dbReference>
<evidence type="ECO:0000313" key="2">
    <source>
        <dbReference type="EMBL" id="BCI62271.1"/>
    </source>
</evidence>
<keyword evidence="3" id="KW-1185">Reference proteome</keyword>
<dbReference type="Pfam" id="PF12706">
    <property type="entry name" value="Lactamase_B_2"/>
    <property type="match status" value="1"/>
</dbReference>
<accession>A0A7G1HUR8</accession>